<dbReference type="Proteomes" id="UP000320475">
    <property type="component" value="Unassembled WGS sequence"/>
</dbReference>
<reference evidence="1 2" key="1">
    <citation type="journal article" date="2019" name="Sci. Rep.">
        <title>Comparative genomics of chytrid fungi reveal insights into the obligate biotrophic and pathogenic lifestyle of Synchytrium endobioticum.</title>
        <authorList>
            <person name="van de Vossenberg B.T.L.H."/>
            <person name="Warris S."/>
            <person name="Nguyen H.D.T."/>
            <person name="van Gent-Pelzer M.P.E."/>
            <person name="Joly D.L."/>
            <person name="van de Geest H.C."/>
            <person name="Bonants P.J.M."/>
            <person name="Smith D.S."/>
            <person name="Levesque C.A."/>
            <person name="van der Lee T.A.J."/>
        </authorList>
    </citation>
    <scope>NUCLEOTIDE SEQUENCE [LARGE SCALE GENOMIC DNA]</scope>
    <source>
        <strain evidence="1 2">LEV6574</strain>
    </source>
</reference>
<proteinExistence type="predicted"/>
<evidence type="ECO:0000313" key="2">
    <source>
        <dbReference type="Proteomes" id="UP000320475"/>
    </source>
</evidence>
<dbReference type="EMBL" id="QEAM01000215">
    <property type="protein sequence ID" value="TPX43617.1"/>
    <property type="molecule type" value="Genomic_DNA"/>
</dbReference>
<sequence length="145" mass="15600">MAASSSHTNCCTSLETVALRPSRVSNSSWSWSLKFMIEGGVKAFVTRPIGFAGIYGSANLDELGQPLLLPFYRQLVLCKLVCEGDGDAELAVQPLEALQVVGVTLEYSRQTLVYPELVQTSQAGSIGLGAEFVYEPDPTGIENPE</sequence>
<organism evidence="1 2">
    <name type="scientific">Synchytrium endobioticum</name>
    <dbReference type="NCBI Taxonomy" id="286115"/>
    <lineage>
        <taxon>Eukaryota</taxon>
        <taxon>Fungi</taxon>
        <taxon>Fungi incertae sedis</taxon>
        <taxon>Chytridiomycota</taxon>
        <taxon>Chytridiomycota incertae sedis</taxon>
        <taxon>Chytridiomycetes</taxon>
        <taxon>Synchytriales</taxon>
        <taxon>Synchytriaceae</taxon>
        <taxon>Synchytrium</taxon>
    </lineage>
</organism>
<dbReference type="AlphaFoldDB" id="A0A507CWN4"/>
<gene>
    <name evidence="1" type="ORF">SeLEV6574_g04943</name>
</gene>
<comment type="caution">
    <text evidence="1">The sequence shown here is derived from an EMBL/GenBank/DDBJ whole genome shotgun (WGS) entry which is preliminary data.</text>
</comment>
<evidence type="ECO:0000313" key="1">
    <source>
        <dbReference type="EMBL" id="TPX43617.1"/>
    </source>
</evidence>
<protein>
    <submittedName>
        <fullName evidence="1">Uncharacterized protein</fullName>
    </submittedName>
</protein>
<accession>A0A507CWN4</accession>
<name>A0A507CWN4_9FUNG</name>